<name>A0ABV0RK88_9TELE</name>
<evidence type="ECO:0000256" key="2">
    <source>
        <dbReference type="ARBA" id="ARBA00022737"/>
    </source>
</evidence>
<evidence type="ECO:0000256" key="3">
    <source>
        <dbReference type="ARBA" id="ARBA00023157"/>
    </source>
</evidence>
<sequence>HQSFECLSRLSPWCFFSDGLVDCMDPDCCSQISCQGQTYCRGSADPAAVAGQGQSAAAQPSSKSFYDRVSFLIGPSGSHVIPGDNPFNSR</sequence>
<feature type="non-terminal residue" evidence="4">
    <location>
        <position position="1"/>
    </location>
</feature>
<keyword evidence="5" id="KW-1185">Reference proteome</keyword>
<dbReference type="PANTHER" id="PTHR11219:SF63">
    <property type="entry name" value="TENEURIN-3 ISOFORM X1"/>
    <property type="match status" value="1"/>
</dbReference>
<comment type="caution">
    <text evidence="4">The sequence shown here is derived from an EMBL/GenBank/DDBJ whole genome shotgun (WGS) entry which is preliminary data.</text>
</comment>
<protein>
    <submittedName>
        <fullName evidence="4">Teneurin-3</fullName>
    </submittedName>
</protein>
<accession>A0ABV0RK88</accession>
<evidence type="ECO:0000256" key="1">
    <source>
        <dbReference type="ARBA" id="ARBA00022536"/>
    </source>
</evidence>
<evidence type="ECO:0000313" key="4">
    <source>
        <dbReference type="EMBL" id="MEQ2208560.1"/>
    </source>
</evidence>
<gene>
    <name evidence="4" type="primary">TENM3_4</name>
    <name evidence="4" type="ORF">XENOCAPTIV_006140</name>
</gene>
<dbReference type="InterPro" id="IPR051216">
    <property type="entry name" value="Teneurin"/>
</dbReference>
<evidence type="ECO:0000313" key="5">
    <source>
        <dbReference type="Proteomes" id="UP001434883"/>
    </source>
</evidence>
<keyword evidence="3" id="KW-1015">Disulfide bond</keyword>
<dbReference type="PANTHER" id="PTHR11219">
    <property type="entry name" value="TENEURIN AND N-ACETYLGLUCOSAMINE-1-PHOSPHODIESTER ALPHA-N-ACETYLGLUCOSAMINIDASE"/>
    <property type="match status" value="1"/>
</dbReference>
<reference evidence="4 5" key="1">
    <citation type="submission" date="2021-06" db="EMBL/GenBank/DDBJ databases">
        <authorList>
            <person name="Palmer J.M."/>
        </authorList>
    </citation>
    <scope>NUCLEOTIDE SEQUENCE [LARGE SCALE GENOMIC DNA]</scope>
    <source>
        <strain evidence="4 5">XC_2019</strain>
        <tissue evidence="4">Muscle</tissue>
    </source>
</reference>
<keyword evidence="2" id="KW-0677">Repeat</keyword>
<keyword evidence="1" id="KW-0245">EGF-like domain</keyword>
<dbReference type="Proteomes" id="UP001434883">
    <property type="component" value="Unassembled WGS sequence"/>
</dbReference>
<proteinExistence type="predicted"/>
<organism evidence="4 5">
    <name type="scientific">Xenoophorus captivus</name>
    <dbReference type="NCBI Taxonomy" id="1517983"/>
    <lineage>
        <taxon>Eukaryota</taxon>
        <taxon>Metazoa</taxon>
        <taxon>Chordata</taxon>
        <taxon>Craniata</taxon>
        <taxon>Vertebrata</taxon>
        <taxon>Euteleostomi</taxon>
        <taxon>Actinopterygii</taxon>
        <taxon>Neopterygii</taxon>
        <taxon>Teleostei</taxon>
        <taxon>Neoteleostei</taxon>
        <taxon>Acanthomorphata</taxon>
        <taxon>Ovalentaria</taxon>
        <taxon>Atherinomorphae</taxon>
        <taxon>Cyprinodontiformes</taxon>
        <taxon>Goodeidae</taxon>
        <taxon>Xenoophorus</taxon>
    </lineage>
</organism>
<dbReference type="EMBL" id="JAHRIN010050580">
    <property type="protein sequence ID" value="MEQ2208560.1"/>
    <property type="molecule type" value="Genomic_DNA"/>
</dbReference>